<gene>
    <name evidence="9" type="ORF">GCM10025862_30580</name>
</gene>
<keyword evidence="4 7" id="KW-0812">Transmembrane</keyword>
<keyword evidence="3" id="KW-1003">Cell membrane</keyword>
<evidence type="ECO:0000256" key="1">
    <source>
        <dbReference type="ARBA" id="ARBA00004651"/>
    </source>
</evidence>
<evidence type="ECO:0000256" key="3">
    <source>
        <dbReference type="ARBA" id="ARBA00022475"/>
    </source>
</evidence>
<accession>A0ABQ6HS86</accession>
<evidence type="ECO:0000256" key="5">
    <source>
        <dbReference type="ARBA" id="ARBA00022989"/>
    </source>
</evidence>
<dbReference type="SUPFAM" id="SSF103473">
    <property type="entry name" value="MFS general substrate transporter"/>
    <property type="match status" value="1"/>
</dbReference>
<evidence type="ECO:0000313" key="10">
    <source>
        <dbReference type="Proteomes" id="UP001157109"/>
    </source>
</evidence>
<feature type="transmembrane region" description="Helical" evidence="7">
    <location>
        <begin position="375"/>
        <end position="393"/>
    </location>
</feature>
<dbReference type="PROSITE" id="PS00217">
    <property type="entry name" value="SUGAR_TRANSPORT_2"/>
    <property type="match status" value="1"/>
</dbReference>
<feature type="transmembrane region" description="Helical" evidence="7">
    <location>
        <begin position="284"/>
        <end position="304"/>
    </location>
</feature>
<feature type="domain" description="Major facilitator superfamily (MFS) profile" evidence="8">
    <location>
        <begin position="15"/>
        <end position="426"/>
    </location>
</feature>
<feature type="transmembrane region" description="Helical" evidence="7">
    <location>
        <begin position="250"/>
        <end position="272"/>
    </location>
</feature>
<keyword evidence="5 7" id="KW-1133">Transmembrane helix</keyword>
<comment type="caution">
    <text evidence="9">The sequence shown here is derived from an EMBL/GenBank/DDBJ whole genome shotgun (WGS) entry which is preliminary data.</text>
</comment>
<keyword evidence="6 7" id="KW-0472">Membrane</keyword>
<organism evidence="9 10">
    <name type="scientific">Arsenicicoccus piscis</name>
    <dbReference type="NCBI Taxonomy" id="673954"/>
    <lineage>
        <taxon>Bacteria</taxon>
        <taxon>Bacillati</taxon>
        <taxon>Actinomycetota</taxon>
        <taxon>Actinomycetes</taxon>
        <taxon>Micrococcales</taxon>
        <taxon>Intrasporangiaceae</taxon>
        <taxon>Arsenicicoccus</taxon>
    </lineage>
</organism>
<dbReference type="InterPro" id="IPR011701">
    <property type="entry name" value="MFS"/>
</dbReference>
<dbReference type="Gene3D" id="1.20.1250.20">
    <property type="entry name" value="MFS general substrate transporter like domains"/>
    <property type="match status" value="1"/>
</dbReference>
<dbReference type="RefSeq" id="WP_241441357.1">
    <property type="nucleotide sequence ID" value="NZ_BSUJ01000001.1"/>
</dbReference>
<feature type="transmembrane region" description="Helical" evidence="7">
    <location>
        <begin position="184"/>
        <end position="204"/>
    </location>
</feature>
<evidence type="ECO:0000313" key="9">
    <source>
        <dbReference type="EMBL" id="GMA21037.1"/>
    </source>
</evidence>
<dbReference type="CDD" id="cd17316">
    <property type="entry name" value="MFS_SV2_like"/>
    <property type="match status" value="1"/>
</dbReference>
<comment type="subcellular location">
    <subcellularLocation>
        <location evidence="1">Cell membrane</location>
        <topology evidence="1">Multi-pass membrane protein</topology>
    </subcellularLocation>
</comment>
<evidence type="ECO:0000259" key="8">
    <source>
        <dbReference type="PROSITE" id="PS50850"/>
    </source>
</evidence>
<protein>
    <submittedName>
        <fullName evidence="9">MFS transporter</fullName>
    </submittedName>
</protein>
<dbReference type="PANTHER" id="PTHR43045">
    <property type="entry name" value="SHIKIMATE TRANSPORTER"/>
    <property type="match status" value="1"/>
</dbReference>
<dbReference type="PANTHER" id="PTHR43045:SF4">
    <property type="entry name" value="TRANSPORTER YDFJ-RELATED"/>
    <property type="match status" value="1"/>
</dbReference>
<dbReference type="Proteomes" id="UP001157109">
    <property type="component" value="Unassembled WGS sequence"/>
</dbReference>
<dbReference type="PROSITE" id="PS50850">
    <property type="entry name" value="MFS"/>
    <property type="match status" value="1"/>
</dbReference>
<evidence type="ECO:0000256" key="7">
    <source>
        <dbReference type="SAM" id="Phobius"/>
    </source>
</evidence>
<feature type="transmembrane region" description="Helical" evidence="7">
    <location>
        <begin position="149"/>
        <end position="178"/>
    </location>
</feature>
<evidence type="ECO:0000256" key="2">
    <source>
        <dbReference type="ARBA" id="ARBA00022448"/>
    </source>
</evidence>
<keyword evidence="2" id="KW-0813">Transport</keyword>
<evidence type="ECO:0000256" key="6">
    <source>
        <dbReference type="ARBA" id="ARBA00023136"/>
    </source>
</evidence>
<dbReference type="InterPro" id="IPR005829">
    <property type="entry name" value="Sugar_transporter_CS"/>
</dbReference>
<feature type="transmembrane region" description="Helical" evidence="7">
    <location>
        <begin position="114"/>
        <end position="137"/>
    </location>
</feature>
<dbReference type="Pfam" id="PF07690">
    <property type="entry name" value="MFS_1"/>
    <property type="match status" value="1"/>
</dbReference>
<name>A0ABQ6HS86_9MICO</name>
<feature type="transmembrane region" description="Helical" evidence="7">
    <location>
        <begin position="338"/>
        <end position="363"/>
    </location>
</feature>
<dbReference type="EMBL" id="BSUJ01000001">
    <property type="protein sequence ID" value="GMA21037.1"/>
    <property type="molecule type" value="Genomic_DNA"/>
</dbReference>
<sequence length="436" mass="44371">MDRPSSDQGRTGRKAVTGAVWGNFVDQVDIFLPVIALAPAAARLYGPAGAAAQTGVVFVATLLGRPLGAALFGHLADRHGRTMTTQVAIGGVAATTLALAAVPDHTVLGAGTVWAFVVLRFLGGIFLGGQYTAAVPLAMEWSAPRRRGLVSGLVMAMSPLANSAIAALTLLLVAVLGADGYASGGWRISFVIGGLLAAVMLGYYRRGVRDSVVATAERPVSTSSSTAASRATSPFVAVVAGPWRRQLAQVVLLMTGLWLYVQLTIPVLTAGLKVHPGLTPADVPLIMLFASLALVLGIAVAGALSQVVGRRRLLVGFGLATAVLAPASYLAVGSARGLVAVTAAVVATQLTTSSGFGPIGAYLSERFPGAVRSTGYGVGYSVSIVLPSLYPFWLPPLQARLGATTAVAALLVLGGLLIALGAALGPEPDRSAPLPD</sequence>
<keyword evidence="10" id="KW-1185">Reference proteome</keyword>
<evidence type="ECO:0000256" key="4">
    <source>
        <dbReference type="ARBA" id="ARBA00022692"/>
    </source>
</evidence>
<dbReference type="InterPro" id="IPR036259">
    <property type="entry name" value="MFS_trans_sf"/>
</dbReference>
<feature type="transmembrane region" description="Helical" evidence="7">
    <location>
        <begin position="405"/>
        <end position="424"/>
    </location>
</feature>
<feature type="transmembrane region" description="Helical" evidence="7">
    <location>
        <begin position="313"/>
        <end position="332"/>
    </location>
</feature>
<proteinExistence type="predicted"/>
<reference evidence="10" key="1">
    <citation type="journal article" date="2019" name="Int. J. Syst. Evol. Microbiol.">
        <title>The Global Catalogue of Microorganisms (GCM) 10K type strain sequencing project: providing services to taxonomists for standard genome sequencing and annotation.</title>
        <authorList>
            <consortium name="The Broad Institute Genomics Platform"/>
            <consortium name="The Broad Institute Genome Sequencing Center for Infectious Disease"/>
            <person name="Wu L."/>
            <person name="Ma J."/>
        </authorList>
    </citation>
    <scope>NUCLEOTIDE SEQUENCE [LARGE SCALE GENOMIC DNA]</scope>
    <source>
        <strain evidence="10">NBRC 105830</strain>
    </source>
</reference>
<dbReference type="InterPro" id="IPR020846">
    <property type="entry name" value="MFS_dom"/>
</dbReference>
<feature type="transmembrane region" description="Helical" evidence="7">
    <location>
        <begin position="83"/>
        <end position="102"/>
    </location>
</feature>